<reference evidence="1" key="1">
    <citation type="submission" date="2021-06" db="EMBL/GenBank/DDBJ databases">
        <authorList>
            <person name="Gannon L."/>
            <person name="Redgwell R T."/>
            <person name="Michniewski S."/>
            <person name="Harrison D C."/>
            <person name="Millard A."/>
        </authorList>
    </citation>
    <scope>NUCLEOTIDE SEQUENCE</scope>
</reference>
<protein>
    <submittedName>
        <fullName evidence="1">Uncharacterized protein</fullName>
    </submittedName>
</protein>
<accession>A0A8D9CBS2</accession>
<evidence type="ECO:0000313" key="1">
    <source>
        <dbReference type="EMBL" id="CAG7580812.1"/>
    </source>
</evidence>
<dbReference type="EMBL" id="OU342829">
    <property type="protein sequence ID" value="CAG7580812.1"/>
    <property type="molecule type" value="Genomic_DNA"/>
</dbReference>
<name>A0A8D9CBS2_9VIRU</name>
<sequence length="305" mass="35590">MWIKTFEEYRKSDWVDSDGKKIEYKGRADKISLEKAVDLYKKNCSDWDLKNEKKIYRGLWINSDYFYTNPKGKYRSSANADNTYNSLFDVLKSWEKAPKRSESLIMTNDLTGAESFGDVYVMIPYNGTKIGICSKCDVWNSMTFMESIIAGEYYGMDSLDSELSSLFKQITKGKPEYKHLIKSNSWEDYKGETVTRHYLSVNNKTIVELCEIVDSIPKDQLPTNYGFSDEELMIVKIWINKFPNMKFLEFMEHILDFNKNGMKVVNNQTDLLKSTGNCNEMWSSGEFIGIDEDEYDEFVKLIYNT</sequence>
<gene>
    <name evidence="1" type="ORF">SLAVMIC_00565</name>
</gene>
<organism evidence="1">
    <name type="scientific">uncultured marine phage</name>
    <dbReference type="NCBI Taxonomy" id="707152"/>
    <lineage>
        <taxon>Viruses</taxon>
        <taxon>environmental samples</taxon>
    </lineage>
</organism>
<proteinExistence type="predicted"/>